<keyword evidence="1" id="KW-0238">DNA-binding</keyword>
<dbReference type="PANTHER" id="PTHR46558">
    <property type="entry name" value="TRACRIPTIONAL REGULATORY PROTEIN-RELATED-RELATED"/>
    <property type="match status" value="1"/>
</dbReference>
<sequence length="166" mass="18452">MGDDTIKKNISKNIAKYRESAGLSQKELANKLGVVPSRISNWETGANCPTIDILFEVCEVLGVSINDIYGVYPDSKFVLKYGEQDLLKKYRTLDSHGKKIVDFVLTEEADRCSCESTCTLSVEEQCAAVARDIRKYIGQIDVHDPDAGRKLEALIRGDHPESKQIG</sequence>
<gene>
    <name evidence="3" type="ORF">LKD75_15360</name>
</gene>
<dbReference type="Proteomes" id="UP001197795">
    <property type="component" value="Unassembled WGS sequence"/>
</dbReference>
<evidence type="ECO:0000313" key="3">
    <source>
        <dbReference type="EMBL" id="MCC2120943.1"/>
    </source>
</evidence>
<dbReference type="InterPro" id="IPR010982">
    <property type="entry name" value="Lambda_DNA-bd_dom_sf"/>
</dbReference>
<keyword evidence="4" id="KW-1185">Reference proteome</keyword>
<dbReference type="Gene3D" id="1.10.260.40">
    <property type="entry name" value="lambda repressor-like DNA-binding domains"/>
    <property type="match status" value="1"/>
</dbReference>
<name>A0AAE3D7T5_9FIRM</name>
<protein>
    <submittedName>
        <fullName evidence="3">Helix-turn-helix domain-containing protein</fullName>
    </submittedName>
</protein>
<reference evidence="3 4" key="1">
    <citation type="submission" date="2021-10" db="EMBL/GenBank/DDBJ databases">
        <title>Anaerobic single-cell dispensing facilitates the cultivation of human gut bacteria.</title>
        <authorList>
            <person name="Afrizal A."/>
        </authorList>
    </citation>
    <scope>NUCLEOTIDE SEQUENCE [LARGE SCALE GENOMIC DNA]</scope>
    <source>
        <strain evidence="3 4">CLA-AA-H273</strain>
    </source>
</reference>
<dbReference type="RefSeq" id="WP_177306375.1">
    <property type="nucleotide sequence ID" value="NZ_JAJEPV010000051.1"/>
</dbReference>
<accession>A0AAE3D7T5</accession>
<evidence type="ECO:0000256" key="1">
    <source>
        <dbReference type="ARBA" id="ARBA00023125"/>
    </source>
</evidence>
<evidence type="ECO:0000313" key="4">
    <source>
        <dbReference type="Proteomes" id="UP001197795"/>
    </source>
</evidence>
<dbReference type="GO" id="GO:0003677">
    <property type="term" value="F:DNA binding"/>
    <property type="evidence" value="ECO:0007669"/>
    <property type="project" value="UniProtKB-KW"/>
</dbReference>
<dbReference type="Pfam" id="PF01381">
    <property type="entry name" value="HTH_3"/>
    <property type="match status" value="1"/>
</dbReference>
<dbReference type="CDD" id="cd00093">
    <property type="entry name" value="HTH_XRE"/>
    <property type="match status" value="1"/>
</dbReference>
<proteinExistence type="predicted"/>
<comment type="caution">
    <text evidence="3">The sequence shown here is derived from an EMBL/GenBank/DDBJ whole genome shotgun (WGS) entry which is preliminary data.</text>
</comment>
<organism evidence="3 4">
    <name type="scientific">Waltera acetigignens</name>
    <dbReference type="NCBI Taxonomy" id="2981769"/>
    <lineage>
        <taxon>Bacteria</taxon>
        <taxon>Bacillati</taxon>
        <taxon>Bacillota</taxon>
        <taxon>Clostridia</taxon>
        <taxon>Lachnospirales</taxon>
        <taxon>Lachnospiraceae</taxon>
        <taxon>Waltera</taxon>
    </lineage>
</organism>
<feature type="domain" description="HTH cro/C1-type" evidence="2">
    <location>
        <begin position="14"/>
        <end position="68"/>
    </location>
</feature>
<dbReference type="InterPro" id="IPR001387">
    <property type="entry name" value="Cro/C1-type_HTH"/>
</dbReference>
<dbReference type="PANTHER" id="PTHR46558:SF4">
    <property type="entry name" value="DNA-BIDING PHAGE PROTEIN"/>
    <property type="match status" value="1"/>
</dbReference>
<dbReference type="EMBL" id="JAJEPV010000051">
    <property type="protein sequence ID" value="MCC2120943.1"/>
    <property type="molecule type" value="Genomic_DNA"/>
</dbReference>
<dbReference type="SMART" id="SM00530">
    <property type="entry name" value="HTH_XRE"/>
    <property type="match status" value="1"/>
</dbReference>
<dbReference type="SUPFAM" id="SSF47413">
    <property type="entry name" value="lambda repressor-like DNA-binding domains"/>
    <property type="match status" value="1"/>
</dbReference>
<dbReference type="PROSITE" id="PS50943">
    <property type="entry name" value="HTH_CROC1"/>
    <property type="match status" value="1"/>
</dbReference>
<evidence type="ECO:0000259" key="2">
    <source>
        <dbReference type="PROSITE" id="PS50943"/>
    </source>
</evidence>
<dbReference type="AlphaFoldDB" id="A0AAE3D7T5"/>